<feature type="compositionally biased region" description="Basic residues" evidence="1">
    <location>
        <begin position="1"/>
        <end position="12"/>
    </location>
</feature>
<evidence type="ECO:0000313" key="3">
    <source>
        <dbReference type="EMBL" id="QHF12951.1"/>
    </source>
</evidence>
<organism evidence="3 4">
    <name type="scientific">Pandoraea fibrosis</name>
    <dbReference type="NCBI Taxonomy" id="1891094"/>
    <lineage>
        <taxon>Bacteria</taxon>
        <taxon>Pseudomonadati</taxon>
        <taxon>Pseudomonadota</taxon>
        <taxon>Betaproteobacteria</taxon>
        <taxon>Burkholderiales</taxon>
        <taxon>Burkholderiaceae</taxon>
        <taxon>Pandoraea</taxon>
    </lineage>
</organism>
<keyword evidence="4" id="KW-1185">Reference proteome</keyword>
<proteinExistence type="predicted"/>
<sequence>MQQDRRHSRRHADRQALRDALANRSYPSRRIDPRMPSREATRRRGRGVWLLPPRARGQPAGEMTAEATSIGARRGKPRCRGAALLDVMFTLAALMAGMQGFAQWQAAGGTTSAALGSATKAVAMASPVQAGGNAWLVRRQP</sequence>
<reference evidence="3 4" key="1">
    <citation type="journal article" date="2015" name="Genome Announc.">
        <title>Genome Sequences of Two Pandoraea pnomenusa Isolates Recovered 11 Months Apart from a Cystic Fibrosis Patient.</title>
        <authorList>
            <person name="Ee R."/>
            <person name="Ambrose M."/>
            <person name="Lazenby J."/>
            <person name="Williams P."/>
            <person name="Chan K.G."/>
            <person name="Roddam L."/>
        </authorList>
    </citation>
    <scope>NUCLEOTIDE SEQUENCE [LARGE SCALE GENOMIC DNA]</scope>
    <source>
        <strain evidence="3 4">6399</strain>
    </source>
</reference>
<protein>
    <submittedName>
        <fullName evidence="3">Uncharacterized protein</fullName>
    </submittedName>
</protein>
<dbReference type="EMBL" id="CP047385">
    <property type="protein sequence ID" value="QHF12951.1"/>
    <property type="molecule type" value="Genomic_DNA"/>
</dbReference>
<name>A0ABX6HPX4_9BURK</name>
<feature type="compositionally biased region" description="Basic and acidic residues" evidence="1">
    <location>
        <begin position="29"/>
        <end position="42"/>
    </location>
</feature>
<accession>A0ABX6HPX4</accession>
<gene>
    <name evidence="3" type="ORF">PI93_010125</name>
</gene>
<dbReference type="Proteomes" id="UP000035080">
    <property type="component" value="Chromosome"/>
</dbReference>
<keyword evidence="2" id="KW-0472">Membrane</keyword>
<dbReference type="RefSeq" id="WP_039372656.1">
    <property type="nucleotide sequence ID" value="NZ_CP047385.1"/>
</dbReference>
<evidence type="ECO:0000313" key="4">
    <source>
        <dbReference type="Proteomes" id="UP000035080"/>
    </source>
</evidence>
<keyword evidence="2" id="KW-1133">Transmembrane helix</keyword>
<feature type="transmembrane region" description="Helical" evidence="2">
    <location>
        <begin position="83"/>
        <end position="102"/>
    </location>
</feature>
<evidence type="ECO:0000256" key="2">
    <source>
        <dbReference type="SAM" id="Phobius"/>
    </source>
</evidence>
<evidence type="ECO:0000256" key="1">
    <source>
        <dbReference type="SAM" id="MobiDB-lite"/>
    </source>
</evidence>
<keyword evidence="2" id="KW-0812">Transmembrane</keyword>
<feature type="region of interest" description="Disordered" evidence="1">
    <location>
        <begin position="1"/>
        <end position="76"/>
    </location>
</feature>